<dbReference type="InterPro" id="IPR036005">
    <property type="entry name" value="Creatinase/aminopeptidase-like"/>
</dbReference>
<feature type="binding site" evidence="6">
    <location>
        <position position="271"/>
    </location>
    <ligand>
        <name>a divalent metal cation</name>
        <dbReference type="ChEBI" id="CHEBI:60240"/>
        <label>1</label>
    </ligand>
</feature>
<feature type="binding site" evidence="6">
    <location>
        <position position="211"/>
    </location>
    <ligand>
        <name>substrate</name>
    </ligand>
</feature>
<comment type="subunit">
    <text evidence="6">Monomer.</text>
</comment>
<dbReference type="Gene3D" id="3.90.230.10">
    <property type="entry name" value="Creatinase/methionine aminopeptidase superfamily"/>
    <property type="match status" value="1"/>
</dbReference>
<keyword evidence="2 6" id="KW-0031">Aminopeptidase</keyword>
<reference evidence="10 11" key="1">
    <citation type="submission" date="2019-02" db="EMBL/GenBank/DDBJ databases">
        <title>Deep-cultivation of Planctomycetes and their phenomic and genomic characterization uncovers novel biology.</title>
        <authorList>
            <person name="Wiegand S."/>
            <person name="Jogler M."/>
            <person name="Boedeker C."/>
            <person name="Pinto D."/>
            <person name="Vollmers J."/>
            <person name="Rivas-Marin E."/>
            <person name="Kohn T."/>
            <person name="Peeters S.H."/>
            <person name="Heuer A."/>
            <person name="Rast P."/>
            <person name="Oberbeckmann S."/>
            <person name="Bunk B."/>
            <person name="Jeske O."/>
            <person name="Meyerdierks A."/>
            <person name="Storesund J.E."/>
            <person name="Kallscheuer N."/>
            <person name="Luecker S."/>
            <person name="Lage O.M."/>
            <person name="Pohl T."/>
            <person name="Merkel B.J."/>
            <person name="Hornburger P."/>
            <person name="Mueller R.-W."/>
            <person name="Bruemmer F."/>
            <person name="Labrenz M."/>
            <person name="Spormann A.M."/>
            <person name="Op den Camp H."/>
            <person name="Overmann J."/>
            <person name="Amann R."/>
            <person name="Jetten M.S.M."/>
            <person name="Mascher T."/>
            <person name="Medema M.H."/>
            <person name="Devos D.P."/>
            <person name="Kaster A.-K."/>
            <person name="Ovreas L."/>
            <person name="Rohde M."/>
            <person name="Galperin M.Y."/>
            <person name="Jogler C."/>
        </authorList>
    </citation>
    <scope>NUCLEOTIDE SEQUENCE [LARGE SCALE GENOMIC DNA]</scope>
    <source>
        <strain evidence="10 11">CA12</strain>
    </source>
</reference>
<dbReference type="Pfam" id="PF00557">
    <property type="entry name" value="Peptidase_M24"/>
    <property type="match status" value="1"/>
</dbReference>
<sequence length="299" mass="33015">MFRTLAPRPALPKRRAKSQSKGGKPAQKRKPAPIYGPAEHEALTRAGRFNAELMDMLRPHVQPGVTTAKLDELAYEYTREHGHRPATLGYENAHGGRDYPASICTSVNEVVCHGIPSDYVLKEGDIVNVDLTSIVDGWYGDSSETFLVGEVDPRTVDLVQATFDSLWAGIHAAKPWGTVFDIGRAIFSLARDRGYGVVRNFQGHGLGEEFHQEPGIPHYPEEHAKNVVLKPGMCFTIEPMLNAGTHDTGKPDRRDGWSVRTKDRKPSAQFEHTLFMTDHGPDVLTLTQNGPAEGHQFGS</sequence>
<dbReference type="HAMAP" id="MF_01974">
    <property type="entry name" value="MetAP_1"/>
    <property type="match status" value="1"/>
</dbReference>
<feature type="binding site" evidence="6">
    <location>
        <position position="113"/>
    </location>
    <ligand>
        <name>substrate</name>
    </ligand>
</feature>
<evidence type="ECO:0000256" key="1">
    <source>
        <dbReference type="ARBA" id="ARBA00002521"/>
    </source>
</evidence>
<dbReference type="OrthoDB" id="9802055at2"/>
<proteinExistence type="inferred from homology"/>
<dbReference type="InterPro" id="IPR001714">
    <property type="entry name" value="Pept_M24_MAP"/>
</dbReference>
<dbReference type="PANTHER" id="PTHR43330">
    <property type="entry name" value="METHIONINE AMINOPEPTIDASE"/>
    <property type="match status" value="1"/>
</dbReference>
<dbReference type="GO" id="GO:0070006">
    <property type="term" value="F:metalloaminopeptidase activity"/>
    <property type="evidence" value="ECO:0007669"/>
    <property type="project" value="UniProtKB-UniRule"/>
</dbReference>
<organism evidence="10 11">
    <name type="scientific">Alienimonas californiensis</name>
    <dbReference type="NCBI Taxonomy" id="2527989"/>
    <lineage>
        <taxon>Bacteria</taxon>
        <taxon>Pseudomonadati</taxon>
        <taxon>Planctomycetota</taxon>
        <taxon>Planctomycetia</taxon>
        <taxon>Planctomycetales</taxon>
        <taxon>Planctomycetaceae</taxon>
        <taxon>Alienimonas</taxon>
    </lineage>
</organism>
<dbReference type="GO" id="GO:0046872">
    <property type="term" value="F:metal ion binding"/>
    <property type="evidence" value="ECO:0007669"/>
    <property type="project" value="UniProtKB-UniRule"/>
</dbReference>
<feature type="region of interest" description="Disordered" evidence="8">
    <location>
        <begin position="1"/>
        <end position="39"/>
    </location>
</feature>
<comment type="catalytic activity">
    <reaction evidence="6 7">
        <text>Release of N-terminal amino acids, preferentially methionine, from peptides and arylamides.</text>
        <dbReference type="EC" id="3.4.11.18"/>
    </reaction>
</comment>
<keyword evidence="4 6" id="KW-0479">Metal-binding</keyword>
<evidence type="ECO:0000256" key="7">
    <source>
        <dbReference type="RuleBase" id="RU003653"/>
    </source>
</evidence>
<feature type="binding site" evidence="6">
    <location>
        <position position="204"/>
    </location>
    <ligand>
        <name>a divalent metal cation</name>
        <dbReference type="ChEBI" id="CHEBI:60240"/>
        <label>2</label>
        <note>catalytic</note>
    </ligand>
</feature>
<dbReference type="Proteomes" id="UP000318741">
    <property type="component" value="Chromosome"/>
</dbReference>
<comment type="cofactor">
    <cofactor evidence="6">
        <name>Co(2+)</name>
        <dbReference type="ChEBI" id="CHEBI:48828"/>
    </cofactor>
    <cofactor evidence="6">
        <name>Zn(2+)</name>
        <dbReference type="ChEBI" id="CHEBI:29105"/>
    </cofactor>
    <cofactor evidence="6">
        <name>Mn(2+)</name>
        <dbReference type="ChEBI" id="CHEBI:29035"/>
    </cofactor>
    <cofactor evidence="6">
        <name>Fe(2+)</name>
        <dbReference type="ChEBI" id="CHEBI:29033"/>
    </cofactor>
    <text evidence="6">Binds 2 divalent metal cations per subunit. Has a high-affinity and a low affinity metal-binding site. The true nature of the physiological cofactor is under debate. The enzyme is active with cobalt, zinc, manganese or divalent iron ions. Most likely, methionine aminopeptidases function as mononuclear Fe(2+)-metalloproteases under physiological conditions, and the catalytically relevant metal-binding site has been assigned to the histidine-containing high-affinity site.</text>
</comment>
<dbReference type="PRINTS" id="PR00599">
    <property type="entry name" value="MAPEPTIDASE"/>
</dbReference>
<dbReference type="GO" id="GO:0006508">
    <property type="term" value="P:proteolysis"/>
    <property type="evidence" value="ECO:0007669"/>
    <property type="project" value="UniProtKB-KW"/>
</dbReference>
<keyword evidence="3 6" id="KW-0645">Protease</keyword>
<dbReference type="CDD" id="cd01086">
    <property type="entry name" value="MetAP1"/>
    <property type="match status" value="1"/>
</dbReference>
<evidence type="ECO:0000256" key="3">
    <source>
        <dbReference type="ARBA" id="ARBA00022670"/>
    </source>
</evidence>
<name>A0A517P3Z6_9PLAN</name>
<dbReference type="NCBIfam" id="TIGR00500">
    <property type="entry name" value="met_pdase_I"/>
    <property type="match status" value="1"/>
</dbReference>
<dbReference type="SUPFAM" id="SSF55920">
    <property type="entry name" value="Creatinase/aminopeptidase"/>
    <property type="match status" value="1"/>
</dbReference>
<feature type="binding site" evidence="6">
    <location>
        <position position="271"/>
    </location>
    <ligand>
        <name>a divalent metal cation</name>
        <dbReference type="ChEBI" id="CHEBI:60240"/>
        <label>2</label>
        <note>catalytic</note>
    </ligand>
</feature>
<protein>
    <recommendedName>
        <fullName evidence="6 7">Methionine aminopeptidase</fullName>
        <shortName evidence="6">MAP</shortName>
        <shortName evidence="6">MetAP</shortName>
        <ecNumber evidence="6 7">3.4.11.18</ecNumber>
    </recommendedName>
    <alternativeName>
        <fullName evidence="6">Peptidase M</fullName>
    </alternativeName>
</protein>
<evidence type="ECO:0000256" key="4">
    <source>
        <dbReference type="ARBA" id="ARBA00022723"/>
    </source>
</evidence>
<evidence type="ECO:0000313" key="10">
    <source>
        <dbReference type="EMBL" id="QDT14107.1"/>
    </source>
</evidence>
<dbReference type="KEGG" id="acaf:CA12_01750"/>
<dbReference type="GO" id="GO:0005829">
    <property type="term" value="C:cytosol"/>
    <property type="evidence" value="ECO:0007669"/>
    <property type="project" value="TreeGrafter"/>
</dbReference>
<evidence type="ECO:0000256" key="2">
    <source>
        <dbReference type="ARBA" id="ARBA00022438"/>
    </source>
</evidence>
<keyword evidence="5 6" id="KW-0378">Hydrolase</keyword>
<dbReference type="InterPro" id="IPR002467">
    <property type="entry name" value="Pept_M24A_MAP1"/>
</dbReference>
<keyword evidence="11" id="KW-1185">Reference proteome</keyword>
<dbReference type="PANTHER" id="PTHR43330:SF27">
    <property type="entry name" value="METHIONINE AMINOPEPTIDASE"/>
    <property type="match status" value="1"/>
</dbReference>
<dbReference type="InterPro" id="IPR000994">
    <property type="entry name" value="Pept_M24"/>
</dbReference>
<dbReference type="AlphaFoldDB" id="A0A517P3Z6"/>
<dbReference type="GO" id="GO:0004239">
    <property type="term" value="F:initiator methionyl aminopeptidase activity"/>
    <property type="evidence" value="ECO:0007669"/>
    <property type="project" value="UniProtKB-UniRule"/>
</dbReference>
<evidence type="ECO:0000256" key="6">
    <source>
        <dbReference type="HAMAP-Rule" id="MF_01974"/>
    </source>
</evidence>
<feature type="region of interest" description="Disordered" evidence="8">
    <location>
        <begin position="244"/>
        <end position="263"/>
    </location>
</feature>
<feature type="domain" description="Peptidase M24" evidence="9">
    <location>
        <begin position="42"/>
        <end position="278"/>
    </location>
</feature>
<evidence type="ECO:0000256" key="5">
    <source>
        <dbReference type="ARBA" id="ARBA00022801"/>
    </source>
</evidence>
<dbReference type="PROSITE" id="PS00680">
    <property type="entry name" value="MAP_1"/>
    <property type="match status" value="1"/>
</dbReference>
<evidence type="ECO:0000313" key="11">
    <source>
        <dbReference type="Proteomes" id="UP000318741"/>
    </source>
</evidence>
<feature type="binding site" evidence="6">
    <location>
        <position position="238"/>
    </location>
    <ligand>
        <name>a divalent metal cation</name>
        <dbReference type="ChEBI" id="CHEBI:60240"/>
        <label>2</label>
        <note>catalytic</note>
    </ligand>
</feature>
<gene>
    <name evidence="10" type="primary">map_1</name>
    <name evidence="6" type="synonym">map</name>
    <name evidence="10" type="ORF">CA12_01750</name>
</gene>
<dbReference type="EC" id="3.4.11.18" evidence="6 7"/>
<evidence type="ECO:0000256" key="8">
    <source>
        <dbReference type="SAM" id="MobiDB-lite"/>
    </source>
</evidence>
<evidence type="ECO:0000259" key="9">
    <source>
        <dbReference type="Pfam" id="PF00557"/>
    </source>
</evidence>
<comment type="function">
    <text evidence="1 6">Removes the N-terminal methionine from nascent proteins. The N-terminal methionine is often cleaved when the second residue in the primary sequence is small and uncharged (Met-Ala-, Cys, Gly, Pro, Ser, Thr, or Val). Requires deformylation of the N(alpha)-formylated initiator methionine before it can be hydrolyzed.</text>
</comment>
<accession>A0A517P3Z6</accession>
<feature type="binding site" evidence="6">
    <location>
        <position position="141"/>
    </location>
    <ligand>
        <name>a divalent metal cation</name>
        <dbReference type="ChEBI" id="CHEBI:60240"/>
        <label>1</label>
    </ligand>
</feature>
<feature type="compositionally biased region" description="Basic and acidic residues" evidence="8">
    <location>
        <begin position="247"/>
        <end position="263"/>
    </location>
</feature>
<dbReference type="RefSeq" id="WP_145356710.1">
    <property type="nucleotide sequence ID" value="NZ_CP036265.1"/>
</dbReference>
<feature type="binding site" evidence="6">
    <location>
        <position position="130"/>
    </location>
    <ligand>
        <name>a divalent metal cation</name>
        <dbReference type="ChEBI" id="CHEBI:60240"/>
        <label>1</label>
    </ligand>
</feature>
<dbReference type="EMBL" id="CP036265">
    <property type="protein sequence ID" value="QDT14107.1"/>
    <property type="molecule type" value="Genomic_DNA"/>
</dbReference>
<comment type="similarity">
    <text evidence="6">Belongs to the peptidase M24A family. Methionine aminopeptidase type 1 subfamily.</text>
</comment>
<feature type="binding site" evidence="6">
    <location>
        <position position="141"/>
    </location>
    <ligand>
        <name>a divalent metal cation</name>
        <dbReference type="ChEBI" id="CHEBI:60240"/>
        <label>2</label>
        <note>catalytic</note>
    </ligand>
</feature>